<reference evidence="1 2" key="1">
    <citation type="journal article" date="2015" name="Genome Announc.">
        <title>Expanding the biotechnology potential of lactobacilli through comparative genomics of 213 strains and associated genera.</title>
        <authorList>
            <person name="Sun Z."/>
            <person name="Harris H.M."/>
            <person name="McCann A."/>
            <person name="Guo C."/>
            <person name="Argimon S."/>
            <person name="Zhang W."/>
            <person name="Yang X."/>
            <person name="Jeffery I.B."/>
            <person name="Cooney J.C."/>
            <person name="Kagawa T.F."/>
            <person name="Liu W."/>
            <person name="Song Y."/>
            <person name="Salvetti E."/>
            <person name="Wrobel A."/>
            <person name="Rasinkangas P."/>
            <person name="Parkhill J."/>
            <person name="Rea M.C."/>
            <person name="O'Sullivan O."/>
            <person name="Ritari J."/>
            <person name="Douillard F.P."/>
            <person name="Paul Ross R."/>
            <person name="Yang R."/>
            <person name="Briner A.E."/>
            <person name="Felis G.E."/>
            <person name="de Vos W.M."/>
            <person name="Barrangou R."/>
            <person name="Klaenhammer T.R."/>
            <person name="Caufield P.W."/>
            <person name="Cui Y."/>
            <person name="Zhang H."/>
            <person name="O'Toole P.W."/>
        </authorList>
    </citation>
    <scope>NUCLEOTIDE SEQUENCE [LARGE SCALE GENOMIC DNA]</scope>
    <source>
        <strain evidence="1 2">DSM 15833</strain>
    </source>
</reference>
<dbReference type="EMBL" id="AZFH01000010">
    <property type="protein sequence ID" value="KRL84304.1"/>
    <property type="molecule type" value="Genomic_DNA"/>
</dbReference>
<dbReference type="RefSeq" id="WP_023859234.1">
    <property type="nucleotide sequence ID" value="NZ_AZFH01000010.1"/>
</dbReference>
<gene>
    <name evidence="1" type="ORF">FC36_GL000227</name>
</gene>
<organism evidence="1 2">
    <name type="scientific">Ligilactobacillus equi DSM 15833 = JCM 10991</name>
    <dbReference type="NCBI Taxonomy" id="1423740"/>
    <lineage>
        <taxon>Bacteria</taxon>
        <taxon>Bacillati</taxon>
        <taxon>Bacillota</taxon>
        <taxon>Bacilli</taxon>
        <taxon>Lactobacillales</taxon>
        <taxon>Lactobacillaceae</taxon>
        <taxon>Ligilactobacillus</taxon>
    </lineage>
</organism>
<evidence type="ECO:0000313" key="1">
    <source>
        <dbReference type="EMBL" id="KRL84304.1"/>
    </source>
</evidence>
<protein>
    <submittedName>
        <fullName evidence="1">Uncharacterized protein</fullName>
    </submittedName>
</protein>
<comment type="caution">
    <text evidence="1">The sequence shown here is derived from an EMBL/GenBank/DDBJ whole genome shotgun (WGS) entry which is preliminary data.</text>
</comment>
<evidence type="ECO:0000313" key="2">
    <source>
        <dbReference type="Proteomes" id="UP000051048"/>
    </source>
</evidence>
<dbReference type="AlphaFoldDB" id="A0A0R1TSG0"/>
<accession>A0A0R1TSG0</accession>
<dbReference type="PATRIC" id="fig|1423740.3.peg.245"/>
<sequence>MNPTLYELKGMKAKNSLLKSIFITGLSTDGYQHVEVEPYDDTGFDALNGTPSRYDKAQALIKKEVSKYFKDKNVKENTVLVTVYSERYGVDEHYLHVDDGKYEFEYPIRLK</sequence>
<name>A0A0R1TSG0_9LACO</name>
<proteinExistence type="predicted"/>
<dbReference type="Proteomes" id="UP000051048">
    <property type="component" value="Unassembled WGS sequence"/>
</dbReference>